<keyword evidence="1" id="KW-0732">Signal</keyword>
<feature type="signal peptide" evidence="1">
    <location>
        <begin position="1"/>
        <end position="19"/>
    </location>
</feature>
<reference evidence="3" key="1">
    <citation type="submission" date="2019-02" db="EMBL/GenBank/DDBJ databases">
        <title>Isolation and identification of novel species under the genus Muribaculum.</title>
        <authorList>
            <person name="Miyake S."/>
            <person name="Ding Y."/>
            <person name="Low A."/>
            <person name="Soh M."/>
            <person name="Seedorf H."/>
        </authorList>
    </citation>
    <scope>NUCLEOTIDE SEQUENCE [LARGE SCALE GENOMIC DNA]</scope>
    <source>
        <strain evidence="3">H5</strain>
    </source>
</reference>
<dbReference type="EMBL" id="CP039396">
    <property type="protein sequence ID" value="QCD41948.1"/>
    <property type="molecule type" value="Genomic_DNA"/>
</dbReference>
<feature type="chain" id="PRO_5020910707" evidence="1">
    <location>
        <begin position="20"/>
        <end position="257"/>
    </location>
</feature>
<gene>
    <name evidence="2" type="ORF">E7747_06420</name>
</gene>
<evidence type="ECO:0000313" key="3">
    <source>
        <dbReference type="Proteomes" id="UP000297149"/>
    </source>
</evidence>
<dbReference type="KEGG" id="ddb:E7747_06420"/>
<dbReference type="RefSeq" id="WP_136414839.1">
    <property type="nucleotide sequence ID" value="NZ_CP039396.1"/>
</dbReference>
<evidence type="ECO:0000256" key="1">
    <source>
        <dbReference type="SAM" id="SignalP"/>
    </source>
</evidence>
<organism evidence="2 3">
    <name type="scientific">Duncaniella dubosii</name>
    <dbReference type="NCBI Taxonomy" id="2518971"/>
    <lineage>
        <taxon>Bacteria</taxon>
        <taxon>Pseudomonadati</taxon>
        <taxon>Bacteroidota</taxon>
        <taxon>Bacteroidia</taxon>
        <taxon>Bacteroidales</taxon>
        <taxon>Muribaculaceae</taxon>
        <taxon>Duncaniella</taxon>
    </lineage>
</organism>
<dbReference type="Proteomes" id="UP000297149">
    <property type="component" value="Chromosome"/>
</dbReference>
<proteinExistence type="predicted"/>
<keyword evidence="3" id="KW-1185">Reference proteome</keyword>
<evidence type="ECO:0000313" key="2">
    <source>
        <dbReference type="EMBL" id="QCD41948.1"/>
    </source>
</evidence>
<dbReference type="AlphaFoldDB" id="A0A4V1D367"/>
<sequence>MKKFLLFSAASAMAIAATAQTVIVPPTVADAQTAGYEALWGDYKYGYVLPNETQLVDNDAIKVVMNNASTAKPGANISMSGINTTLFDRSFQMGSAAGYGSADPIYALEALSEGIKQPYAIFTVEAKVGGELALFSNRGSNKYTMYVWDATVNEEVGAYVLASSSHITDTKTLISKATVGLTEGHKYYIFGSETGANINLYEIVYTPYSSEKYSVTEFDATKYSTAILPPSLDDAKAAGYEALWATISMAMYFPTRL</sequence>
<name>A0A4V1D367_9BACT</name>
<protein>
    <submittedName>
        <fullName evidence="2">Uncharacterized protein</fullName>
    </submittedName>
</protein>
<accession>A0A4V1D367</accession>